<dbReference type="PANTHER" id="PTHR35179">
    <property type="entry name" value="PROTEIN CBG02620"/>
    <property type="match status" value="1"/>
</dbReference>
<reference evidence="2" key="1">
    <citation type="submission" date="2020-11" db="EMBL/GenBank/DDBJ databases">
        <authorList>
            <consortium name="DOE Joint Genome Institute"/>
            <person name="Ahrendt S."/>
            <person name="Riley R."/>
            <person name="Andreopoulos W."/>
            <person name="Labutti K."/>
            <person name="Pangilinan J."/>
            <person name="Ruiz-Duenas F.J."/>
            <person name="Barrasa J.M."/>
            <person name="Sanchez-Garcia M."/>
            <person name="Camarero S."/>
            <person name="Miyauchi S."/>
            <person name="Serrano A."/>
            <person name="Linde D."/>
            <person name="Babiker R."/>
            <person name="Drula E."/>
            <person name="Ayuso-Fernandez I."/>
            <person name="Pacheco R."/>
            <person name="Padilla G."/>
            <person name="Ferreira P."/>
            <person name="Barriuso J."/>
            <person name="Kellner H."/>
            <person name="Castanera R."/>
            <person name="Alfaro M."/>
            <person name="Ramirez L."/>
            <person name="Pisabarro A.G."/>
            <person name="Kuo A."/>
            <person name="Tritt A."/>
            <person name="Lipzen A."/>
            <person name="He G."/>
            <person name="Yan M."/>
            <person name="Ng V."/>
            <person name="Cullen D."/>
            <person name="Martin F."/>
            <person name="Rosso M.-N."/>
            <person name="Henrissat B."/>
            <person name="Hibbett D."/>
            <person name="Martinez A.T."/>
            <person name="Grigoriev I.V."/>
        </authorList>
    </citation>
    <scope>NUCLEOTIDE SEQUENCE</scope>
    <source>
        <strain evidence="2">CBS 506.95</strain>
    </source>
</reference>
<sequence length="449" mass="51038">MSDDSYQSPWRKPPSASSNRGTTYRPRGATIRPQYQTTSAGQRQDLNPTPPERDLFDGLLTDRKVLIRPLDDDADQENVRISDCKYIGSYNWMESKENKETPTILVPGSPAYWLNRSTPYTIPPDRGNHLGDQNGFKMSKAVLLPLFLAVNKCQSISKQPVFNWSTIDIITDRNNLRKLTRWVEGESSDFRIDLQLFGDKTLLMSRWSEKYWYSYTGRTFGFSFEKASTDFAPGCKNTTGHHRIISYDLNGLKMVVRFEVDACVRPPIQLTRTNAPTSDEALTQSLSSITLTTLSSLQGSGEYPIDYPLLVREGGSEVATASIIELATRAERTLETWGYNWKETFPQLFFSQTAHYYIGVHNRGEFSRVEKRKLKDLAEHELDSQAAFKKVRTLLEQMRNLVAEDWKDKRLSLVVKNGVMGLYERSTTEGILPDVALSFFDAPSEATST</sequence>
<evidence type="ECO:0008006" key="4">
    <source>
        <dbReference type="Google" id="ProtNLM"/>
    </source>
</evidence>
<protein>
    <recommendedName>
        <fullName evidence="4">Geranylgeranyl pyrophosphate synthetase</fullName>
    </recommendedName>
</protein>
<dbReference type="EMBL" id="MU157940">
    <property type="protein sequence ID" value="KAF9522594.1"/>
    <property type="molecule type" value="Genomic_DNA"/>
</dbReference>
<name>A0A9P6E543_9AGAR</name>
<feature type="compositionally biased region" description="Polar residues" evidence="1">
    <location>
        <begin position="33"/>
        <end position="47"/>
    </location>
</feature>
<organism evidence="2 3">
    <name type="scientific">Crepidotus variabilis</name>
    <dbReference type="NCBI Taxonomy" id="179855"/>
    <lineage>
        <taxon>Eukaryota</taxon>
        <taxon>Fungi</taxon>
        <taxon>Dikarya</taxon>
        <taxon>Basidiomycota</taxon>
        <taxon>Agaricomycotina</taxon>
        <taxon>Agaricomycetes</taxon>
        <taxon>Agaricomycetidae</taxon>
        <taxon>Agaricales</taxon>
        <taxon>Agaricineae</taxon>
        <taxon>Crepidotaceae</taxon>
        <taxon>Crepidotus</taxon>
    </lineage>
</organism>
<evidence type="ECO:0000313" key="2">
    <source>
        <dbReference type="EMBL" id="KAF9522594.1"/>
    </source>
</evidence>
<evidence type="ECO:0000313" key="3">
    <source>
        <dbReference type="Proteomes" id="UP000807306"/>
    </source>
</evidence>
<dbReference type="Proteomes" id="UP000807306">
    <property type="component" value="Unassembled WGS sequence"/>
</dbReference>
<dbReference type="OrthoDB" id="420564at2759"/>
<proteinExistence type="predicted"/>
<keyword evidence="3" id="KW-1185">Reference proteome</keyword>
<gene>
    <name evidence="2" type="ORF">CPB83DRAFT_822723</name>
</gene>
<dbReference type="AlphaFoldDB" id="A0A9P6E543"/>
<feature type="region of interest" description="Disordered" evidence="1">
    <location>
        <begin position="1"/>
        <end position="54"/>
    </location>
</feature>
<dbReference type="PANTHER" id="PTHR35179:SF2">
    <property type="entry name" value="START DOMAIN-CONTAINING PROTEIN"/>
    <property type="match status" value="1"/>
</dbReference>
<evidence type="ECO:0000256" key="1">
    <source>
        <dbReference type="SAM" id="MobiDB-lite"/>
    </source>
</evidence>
<comment type="caution">
    <text evidence="2">The sequence shown here is derived from an EMBL/GenBank/DDBJ whole genome shotgun (WGS) entry which is preliminary data.</text>
</comment>
<accession>A0A9P6E543</accession>